<evidence type="ECO:0000313" key="2">
    <source>
        <dbReference type="Proteomes" id="UP000750711"/>
    </source>
</evidence>
<accession>A0A9P8L8J2</accession>
<dbReference type="AlphaFoldDB" id="A0A9P8L8J2"/>
<comment type="caution">
    <text evidence="1">The sequence shown here is derived from an EMBL/GenBank/DDBJ whole genome shotgun (WGS) entry which is preliminary data.</text>
</comment>
<evidence type="ECO:0000313" key="1">
    <source>
        <dbReference type="EMBL" id="KAH0556271.1"/>
    </source>
</evidence>
<dbReference type="EMBL" id="JAGHQM010001159">
    <property type="protein sequence ID" value="KAH0556271.1"/>
    <property type="molecule type" value="Genomic_DNA"/>
</dbReference>
<dbReference type="Proteomes" id="UP000750711">
    <property type="component" value="Unassembled WGS sequence"/>
</dbReference>
<organism evidence="1 2">
    <name type="scientific">Trichoglossum hirsutum</name>
    <dbReference type="NCBI Taxonomy" id="265104"/>
    <lineage>
        <taxon>Eukaryota</taxon>
        <taxon>Fungi</taxon>
        <taxon>Dikarya</taxon>
        <taxon>Ascomycota</taxon>
        <taxon>Pezizomycotina</taxon>
        <taxon>Geoglossomycetes</taxon>
        <taxon>Geoglossales</taxon>
        <taxon>Geoglossaceae</taxon>
        <taxon>Trichoglossum</taxon>
    </lineage>
</organism>
<reference evidence="1" key="1">
    <citation type="submission" date="2021-03" db="EMBL/GenBank/DDBJ databases">
        <title>Comparative genomics and phylogenomic investigation of the class Geoglossomycetes provide insights into ecological specialization and systematics.</title>
        <authorList>
            <person name="Melie T."/>
            <person name="Pirro S."/>
            <person name="Miller A.N."/>
            <person name="Quandt A."/>
        </authorList>
    </citation>
    <scope>NUCLEOTIDE SEQUENCE</scope>
    <source>
        <strain evidence="1">CAQ_001_2017</strain>
    </source>
</reference>
<keyword evidence="2" id="KW-1185">Reference proteome</keyword>
<gene>
    <name evidence="1" type="ORF">GP486_005804</name>
</gene>
<sequence length="104" mass="10962">MSAVNNEGLPVKLSLPLAYQQDLFHELRSEDELVILARGLGLLRVVTNLLHSYDAAGGNLIVIVGATDRENGWIGEGGALTSQKANVGVTRILMTISVGGACCD</sequence>
<protein>
    <submittedName>
        <fullName evidence="1">Uncharacterized protein</fullName>
    </submittedName>
</protein>
<name>A0A9P8L8J2_9PEZI</name>
<proteinExistence type="predicted"/>